<dbReference type="InterPro" id="IPR036388">
    <property type="entry name" value="WH-like_DNA-bd_sf"/>
</dbReference>
<sequence>MAEPVEVTERASVVRADNPGIMTLEGTNTWILREPGARRSVVVDPGPDDPAHLDAVLAAAGEVGLVLYTHHHGDHTDAFDTMRERTGAPARAVTDRFCADAMPLTDGEELEVDGLRLVVLLTPGHTRDSACLRLADEPTVLTGDTVLGRGTTVVAHPDGQLGPYLDSLAQLRQLVEEGCCDRILPGHGPVVDDPGAVLDHYLDHREERLDQVRAAVAAGHDTPREVVEHVYADVDPVLWDAAELSVRAQLEYLQQS</sequence>
<dbReference type="OrthoDB" id="9788263at2"/>
<dbReference type="SMART" id="SM00849">
    <property type="entry name" value="Lactamase_B"/>
    <property type="match status" value="1"/>
</dbReference>
<proteinExistence type="predicted"/>
<evidence type="ECO:0000313" key="2">
    <source>
        <dbReference type="EMBL" id="ALX03497.1"/>
    </source>
</evidence>
<keyword evidence="3" id="KW-1185">Reference proteome</keyword>
<dbReference type="AlphaFoldDB" id="A0A0U4B617"/>
<gene>
    <name evidence="2" type="ORF">AERYTH_01695</name>
</gene>
<dbReference type="Gene3D" id="3.60.15.10">
    <property type="entry name" value="Ribonuclease Z/Hydroxyacylglutathione hydrolase-like"/>
    <property type="match status" value="1"/>
</dbReference>
<evidence type="ECO:0000313" key="3">
    <source>
        <dbReference type="Proteomes" id="UP000067689"/>
    </source>
</evidence>
<dbReference type="RefSeq" id="WP_067853827.1">
    <property type="nucleotide sequence ID" value="NZ_CP011502.1"/>
</dbReference>
<dbReference type="STRING" id="2041.AERYTH_01695"/>
<dbReference type="PANTHER" id="PTHR23131:SF0">
    <property type="entry name" value="ENDORIBONUCLEASE LACTB2"/>
    <property type="match status" value="1"/>
</dbReference>
<feature type="domain" description="Metallo-beta-lactamase" evidence="1">
    <location>
        <begin position="26"/>
        <end position="187"/>
    </location>
</feature>
<dbReference type="InterPro" id="IPR041516">
    <property type="entry name" value="LACTB2_WH"/>
</dbReference>
<reference evidence="2 3" key="1">
    <citation type="journal article" date="1991" name="Int. J. Syst. Bacteriol.">
        <title>Description of the erythromycin-producing bacterium Arthrobacter sp. strain NRRL B-3381 as Aeromicrobium erythreum gen. nov., sp. nov.</title>
        <authorList>
            <person name="Miller E.S."/>
            <person name="Woese C.R."/>
            <person name="Brenner S."/>
        </authorList>
    </citation>
    <scope>NUCLEOTIDE SEQUENCE [LARGE SCALE GENOMIC DNA]</scope>
    <source>
        <strain evidence="2 3">AR18</strain>
    </source>
</reference>
<dbReference type="SUPFAM" id="SSF56281">
    <property type="entry name" value="Metallo-hydrolase/oxidoreductase"/>
    <property type="match status" value="1"/>
</dbReference>
<dbReference type="InterPro" id="IPR001279">
    <property type="entry name" value="Metallo-B-lactamas"/>
</dbReference>
<evidence type="ECO:0000259" key="1">
    <source>
        <dbReference type="SMART" id="SM00849"/>
    </source>
</evidence>
<dbReference type="CDD" id="cd16278">
    <property type="entry name" value="metallo-hydrolase-like_MBL-fold"/>
    <property type="match status" value="1"/>
</dbReference>
<accession>A0A0U4B617</accession>
<organism evidence="2 3">
    <name type="scientific">Aeromicrobium erythreum</name>
    <dbReference type="NCBI Taxonomy" id="2041"/>
    <lineage>
        <taxon>Bacteria</taxon>
        <taxon>Bacillati</taxon>
        <taxon>Actinomycetota</taxon>
        <taxon>Actinomycetes</taxon>
        <taxon>Propionibacteriales</taxon>
        <taxon>Nocardioidaceae</taxon>
        <taxon>Aeromicrobium</taxon>
    </lineage>
</organism>
<name>A0A0U4B617_9ACTN</name>
<dbReference type="PANTHER" id="PTHR23131">
    <property type="entry name" value="ENDORIBONUCLEASE LACTB2"/>
    <property type="match status" value="1"/>
</dbReference>
<dbReference type="InterPro" id="IPR036866">
    <property type="entry name" value="RibonucZ/Hydroxyglut_hydro"/>
</dbReference>
<dbReference type="Pfam" id="PF00753">
    <property type="entry name" value="Lactamase_B"/>
    <property type="match status" value="1"/>
</dbReference>
<dbReference type="Pfam" id="PF17778">
    <property type="entry name" value="WHD_BLACT"/>
    <property type="match status" value="1"/>
</dbReference>
<dbReference type="Proteomes" id="UP000067689">
    <property type="component" value="Chromosome"/>
</dbReference>
<dbReference type="EMBL" id="CP011502">
    <property type="protein sequence ID" value="ALX03497.1"/>
    <property type="molecule type" value="Genomic_DNA"/>
</dbReference>
<protein>
    <submittedName>
        <fullName evidence="2">Beta-lactamase</fullName>
    </submittedName>
</protein>
<dbReference type="KEGG" id="aer:AERYTH_01695"/>
<dbReference type="Gene3D" id="1.10.10.10">
    <property type="entry name" value="Winged helix-like DNA-binding domain superfamily/Winged helix DNA-binding domain"/>
    <property type="match status" value="1"/>
</dbReference>
<dbReference type="InterPro" id="IPR050662">
    <property type="entry name" value="Sec-metab_biosynth-thioest"/>
</dbReference>
<dbReference type="PATRIC" id="fig|2041.4.peg.357"/>